<accession>A0AAP3E6F6</accession>
<organism evidence="5 6">
    <name type="scientific">Natronosalvus hydrolyticus</name>
    <dbReference type="NCBI Taxonomy" id="2979988"/>
    <lineage>
        <taxon>Archaea</taxon>
        <taxon>Methanobacteriati</taxon>
        <taxon>Methanobacteriota</taxon>
        <taxon>Stenosarchaea group</taxon>
        <taxon>Halobacteria</taxon>
        <taxon>Halobacteriales</taxon>
        <taxon>Natrialbaceae</taxon>
        <taxon>Natronosalvus</taxon>
    </lineage>
</organism>
<sequence length="496" mass="56116">MAATRPNVLFVLTDQERYDCTASDGPAVDTPAFDRLAASGVHFTQAFTPISICTSARASLLTGQFPHAHGMLNNCHEDDAIQANLDPDVPTFSEDLRAGGYDLTYTGKWHVGRDGTPERFGFRYLGGSDVHHDDLDTAFREYRNARETPLGQTSLEEEVYTHDDPENGTLVAAKTPVDVEDTRAYFLAERTIEALEAHANGTARGSESEAETASDDRDADRPFFHRADFYGPHHPYVVPEPYASMYDPGDIDPWDSYAETFDGKPAAHEEFLSYRGVDDFDWDTWASAVAKYFGFVTLLDHQFGRILDTLDDLGLEKDTVVVHASDHGDFTGSHRQFNKGPLMYDETYHIPLQVRWPGVTEPDTTCDLPVHLHDLAPTFLELGDQPIPDTMQARSLIPLLEGKRPDDWQESVFAQYHGEEFGLYTQRMVRTPAYKFVYNGPDRNELYDLEADPDELQNLVDHPAYEDVRTSMAERLLEWMHRTEDPNRKWVPDTII</sequence>
<evidence type="ECO:0000259" key="4">
    <source>
        <dbReference type="Pfam" id="PF00884"/>
    </source>
</evidence>
<dbReference type="Gene3D" id="3.40.720.10">
    <property type="entry name" value="Alkaline Phosphatase, subunit A"/>
    <property type="match status" value="1"/>
</dbReference>
<keyword evidence="1" id="KW-0479">Metal-binding</keyword>
<gene>
    <name evidence="5" type="ORF">OB919_07270</name>
</gene>
<comment type="caution">
    <text evidence="5">The sequence shown here is derived from an EMBL/GenBank/DDBJ whole genome shotgun (WGS) entry which is preliminary data.</text>
</comment>
<dbReference type="GO" id="GO:0005737">
    <property type="term" value="C:cytoplasm"/>
    <property type="evidence" value="ECO:0007669"/>
    <property type="project" value="TreeGrafter"/>
</dbReference>
<dbReference type="CDD" id="cd16033">
    <property type="entry name" value="sulfatase_like"/>
    <property type="match status" value="1"/>
</dbReference>
<dbReference type="GO" id="GO:0008484">
    <property type="term" value="F:sulfuric ester hydrolase activity"/>
    <property type="evidence" value="ECO:0007669"/>
    <property type="project" value="TreeGrafter"/>
</dbReference>
<evidence type="ECO:0000256" key="3">
    <source>
        <dbReference type="SAM" id="MobiDB-lite"/>
    </source>
</evidence>
<dbReference type="Pfam" id="PF00884">
    <property type="entry name" value="Sulfatase"/>
    <property type="match status" value="1"/>
</dbReference>
<feature type="region of interest" description="Disordered" evidence="3">
    <location>
        <begin position="197"/>
        <end position="219"/>
    </location>
</feature>
<dbReference type="AlphaFoldDB" id="A0AAP3E6F6"/>
<protein>
    <submittedName>
        <fullName evidence="5">Sulfatase-like hydrolase/transferase</fullName>
    </submittedName>
</protein>
<name>A0AAP3E6F6_9EURY</name>
<dbReference type="PANTHER" id="PTHR45953">
    <property type="entry name" value="IDURONATE 2-SULFATASE"/>
    <property type="match status" value="1"/>
</dbReference>
<dbReference type="RefSeq" id="WP_342807913.1">
    <property type="nucleotide sequence ID" value="NZ_JAOPJZ010000004.1"/>
</dbReference>
<dbReference type="PANTHER" id="PTHR45953:SF1">
    <property type="entry name" value="IDURONATE 2-SULFATASE"/>
    <property type="match status" value="1"/>
</dbReference>
<dbReference type="Proteomes" id="UP001321047">
    <property type="component" value="Unassembled WGS sequence"/>
</dbReference>
<dbReference type="GO" id="GO:0046872">
    <property type="term" value="F:metal ion binding"/>
    <property type="evidence" value="ECO:0007669"/>
    <property type="project" value="UniProtKB-KW"/>
</dbReference>
<keyword evidence="2 5" id="KW-0378">Hydrolase</keyword>
<evidence type="ECO:0000313" key="6">
    <source>
        <dbReference type="Proteomes" id="UP001321047"/>
    </source>
</evidence>
<feature type="domain" description="Sulfatase N-terminal" evidence="4">
    <location>
        <begin position="6"/>
        <end position="382"/>
    </location>
</feature>
<evidence type="ECO:0000256" key="2">
    <source>
        <dbReference type="ARBA" id="ARBA00022801"/>
    </source>
</evidence>
<evidence type="ECO:0000256" key="1">
    <source>
        <dbReference type="ARBA" id="ARBA00022723"/>
    </source>
</evidence>
<dbReference type="SUPFAM" id="SSF53649">
    <property type="entry name" value="Alkaline phosphatase-like"/>
    <property type="match status" value="1"/>
</dbReference>
<dbReference type="InterPro" id="IPR000917">
    <property type="entry name" value="Sulfatase_N"/>
</dbReference>
<dbReference type="EMBL" id="JAOPJZ010000004">
    <property type="protein sequence ID" value="MCU4751782.1"/>
    <property type="molecule type" value="Genomic_DNA"/>
</dbReference>
<evidence type="ECO:0000313" key="5">
    <source>
        <dbReference type="EMBL" id="MCU4751782.1"/>
    </source>
</evidence>
<dbReference type="InterPro" id="IPR017850">
    <property type="entry name" value="Alkaline_phosphatase_core_sf"/>
</dbReference>
<proteinExistence type="predicted"/>
<keyword evidence="6" id="KW-1185">Reference proteome</keyword>
<reference evidence="5 6" key="1">
    <citation type="submission" date="2022-09" db="EMBL/GenBank/DDBJ databases">
        <title>Enrichment on poylsaccharides allowed isolation of novel metabolic and taxonomic groups of Haloarchaea.</title>
        <authorList>
            <person name="Sorokin D.Y."/>
            <person name="Elcheninov A.G."/>
            <person name="Khizhniak T.V."/>
            <person name="Kolganova T.V."/>
            <person name="Kublanov I.V."/>
        </authorList>
    </citation>
    <scope>NUCLEOTIDE SEQUENCE [LARGE SCALE GENOMIC DNA]</scope>
    <source>
        <strain evidence="5 6">AArc-curdl1</strain>
    </source>
</reference>